<keyword evidence="2" id="KW-0547">Nucleotide-binding</keyword>
<protein>
    <submittedName>
        <fullName evidence="5">Cysteine--tRNA ligase</fullName>
        <ecNumber evidence="5">6.1.1.16</ecNumber>
    </submittedName>
</protein>
<dbReference type="GO" id="GO:0004817">
    <property type="term" value="F:cysteine-tRNA ligase activity"/>
    <property type="evidence" value="ECO:0007669"/>
    <property type="project" value="UniProtKB-EC"/>
</dbReference>
<dbReference type="Gene3D" id="1.20.120.640">
    <property type="entry name" value="Anticodon-binding domain of a subclass of class I aminoacyl-tRNA synthetases"/>
    <property type="match status" value="1"/>
</dbReference>
<evidence type="ECO:0000256" key="1">
    <source>
        <dbReference type="ARBA" id="ARBA00022598"/>
    </source>
</evidence>
<dbReference type="STRING" id="1237085.Ngar_c19030"/>
<dbReference type="Pfam" id="PF01406">
    <property type="entry name" value="tRNA-synt_1e"/>
    <property type="match status" value="1"/>
</dbReference>
<dbReference type="AlphaFoldDB" id="K0IGB2"/>
<dbReference type="Gene3D" id="3.40.50.620">
    <property type="entry name" value="HUPs"/>
    <property type="match status" value="1"/>
</dbReference>
<dbReference type="PANTHER" id="PTHR10890">
    <property type="entry name" value="CYSTEINYL-TRNA SYNTHETASE"/>
    <property type="match status" value="1"/>
</dbReference>
<accession>K0IGB2</accession>
<dbReference type="InterPro" id="IPR032678">
    <property type="entry name" value="tRNA-synt_1_cat_dom"/>
</dbReference>
<dbReference type="KEGG" id="nga:Ngar_c19030"/>
<dbReference type="Proteomes" id="UP000008037">
    <property type="component" value="Chromosome"/>
</dbReference>
<evidence type="ECO:0000313" key="6">
    <source>
        <dbReference type="Proteomes" id="UP000008037"/>
    </source>
</evidence>
<reference evidence="5 6" key="1">
    <citation type="journal article" date="2012" name="Environ. Microbiol.">
        <title>The genome of the ammonia-oxidizing Candidatus Nitrososphaera gargensis: insights into metabolic versatility and environmental adaptations.</title>
        <authorList>
            <person name="Spang A."/>
            <person name="Poehlein A."/>
            <person name="Offre P."/>
            <person name="Zumbragel S."/>
            <person name="Haider S."/>
            <person name="Rychlik N."/>
            <person name="Nowka B."/>
            <person name="Schmeisser C."/>
            <person name="Lebedeva E.V."/>
            <person name="Rattei T."/>
            <person name="Bohm C."/>
            <person name="Schmid M."/>
            <person name="Galushko A."/>
            <person name="Hatzenpichler R."/>
            <person name="Weinmaier T."/>
            <person name="Daniel R."/>
            <person name="Schleper C."/>
            <person name="Spieck E."/>
            <person name="Streit W."/>
            <person name="Wagner M."/>
        </authorList>
    </citation>
    <scope>NUCLEOTIDE SEQUENCE [LARGE SCALE GENOMIC DNA]</scope>
    <source>
        <strain evidence="6">Ga9.2</strain>
    </source>
</reference>
<dbReference type="PATRIC" id="fig|1237085.11.peg.1887"/>
<dbReference type="InParanoid" id="K0IGB2"/>
<dbReference type="PRINTS" id="PR00983">
    <property type="entry name" value="TRNASYNTHCYS"/>
</dbReference>
<dbReference type="SUPFAM" id="SSF52374">
    <property type="entry name" value="Nucleotidylyl transferase"/>
    <property type="match status" value="1"/>
</dbReference>
<dbReference type="EC" id="6.1.1.16" evidence="5"/>
<keyword evidence="6" id="KW-1185">Reference proteome</keyword>
<keyword evidence="3" id="KW-0067">ATP-binding</keyword>
<evidence type="ECO:0000259" key="4">
    <source>
        <dbReference type="Pfam" id="PF01406"/>
    </source>
</evidence>
<dbReference type="GO" id="GO:0005737">
    <property type="term" value="C:cytoplasm"/>
    <property type="evidence" value="ECO:0007669"/>
    <property type="project" value="TreeGrafter"/>
</dbReference>
<organism evidence="5 6">
    <name type="scientific">Nitrososphaera gargensis (strain Ga9.2)</name>
    <dbReference type="NCBI Taxonomy" id="1237085"/>
    <lineage>
        <taxon>Archaea</taxon>
        <taxon>Nitrososphaerota</taxon>
        <taxon>Nitrososphaeria</taxon>
        <taxon>Nitrososphaerales</taxon>
        <taxon>Nitrososphaeraceae</taxon>
        <taxon>Nitrososphaera</taxon>
    </lineage>
</organism>
<evidence type="ECO:0000256" key="2">
    <source>
        <dbReference type="ARBA" id="ARBA00022741"/>
    </source>
</evidence>
<dbReference type="HOGENOM" id="CLU_013528_0_1_2"/>
<sequence>MQQLYDTLSGRKERFVVKGNQVRMLLCGPTVYDYAHIGHARMLLFYDLMARYFRSKKIGVSVIVNITDIDQKVFSKARAAATGPAELASKFIDELLRDLSSLGIDGFMLARVSDHVTTARQLVAGLLQSGKAYSAGGNVYLDTAATLSLGMMAKMTKKDLDDCRLDISPAKKSPSDILMWNASESFDVSFRDDILGSGIPWWHMQDASVAMANYGGLYDIHGGASELVYPHHESHLAQLQALTLRDRPVRFWTHVGLVRTKGKKMSKSLGNTVAVRDLLKRYSANALRLYFYSRHYRDDFDFSESDLGRFQRIDDMIASAMNSRRLDGRKMAERFFDRIEDDFDTPGAISVLIEGAKSRSADLGTMVSVFGLRY</sequence>
<gene>
    <name evidence="5" type="primary">cysS1</name>
    <name evidence="5" type="ordered locus">Ngar_c19030</name>
</gene>
<dbReference type="InterPro" id="IPR014729">
    <property type="entry name" value="Rossmann-like_a/b/a_fold"/>
</dbReference>
<dbReference type="GO" id="GO:0005524">
    <property type="term" value="F:ATP binding"/>
    <property type="evidence" value="ECO:0007669"/>
    <property type="project" value="UniProtKB-KW"/>
</dbReference>
<dbReference type="EMBL" id="CP002408">
    <property type="protein sequence ID" value="AFU58835.1"/>
    <property type="molecule type" value="Genomic_DNA"/>
</dbReference>
<evidence type="ECO:0000313" key="5">
    <source>
        <dbReference type="EMBL" id="AFU58835.1"/>
    </source>
</evidence>
<dbReference type="GO" id="GO:0006423">
    <property type="term" value="P:cysteinyl-tRNA aminoacylation"/>
    <property type="evidence" value="ECO:0007669"/>
    <property type="project" value="TreeGrafter"/>
</dbReference>
<dbReference type="InterPro" id="IPR024909">
    <property type="entry name" value="Cys-tRNA/MSH_ligase"/>
</dbReference>
<dbReference type="PANTHER" id="PTHR10890:SF3">
    <property type="entry name" value="CYSTEINE--TRNA LIGASE, CYTOPLASMIC"/>
    <property type="match status" value="1"/>
</dbReference>
<proteinExistence type="predicted"/>
<feature type="domain" description="tRNA synthetases class I catalytic" evidence="4">
    <location>
        <begin position="17"/>
        <end position="308"/>
    </location>
</feature>
<evidence type="ECO:0000256" key="3">
    <source>
        <dbReference type="ARBA" id="ARBA00022840"/>
    </source>
</evidence>
<name>K0IGB2_NITGG</name>
<keyword evidence="1 5" id="KW-0436">Ligase</keyword>